<dbReference type="EMBL" id="JAAZQD010000003">
    <property type="protein sequence ID" value="NKZ39261.1"/>
    <property type="molecule type" value="Genomic_DNA"/>
</dbReference>
<evidence type="ECO:0000313" key="3">
    <source>
        <dbReference type="EMBL" id="NKZ39261.1"/>
    </source>
</evidence>
<protein>
    <submittedName>
        <fullName evidence="3">Uncharacterized protein</fullName>
    </submittedName>
</protein>
<comment type="caution">
    <text evidence="3">The sequence shown here is derived from an EMBL/GenBank/DDBJ whole genome shotgun (WGS) entry which is preliminary data.</text>
</comment>
<feature type="compositionally biased region" description="Pro residues" evidence="1">
    <location>
        <begin position="8"/>
        <end position="25"/>
    </location>
</feature>
<evidence type="ECO:0000256" key="1">
    <source>
        <dbReference type="SAM" id="MobiDB-lite"/>
    </source>
</evidence>
<evidence type="ECO:0000256" key="2">
    <source>
        <dbReference type="SAM" id="Phobius"/>
    </source>
</evidence>
<reference evidence="3 4" key="1">
    <citation type="journal article" date="2017" name="Int. J. Syst. Evol. Microbiol.">
        <title>Oleiagrimonas citrea sp. nov., a marine bacterium isolated from tidal flat sediment and emended description of the genus Oleiagrimonas Fang et al. 2015 and Oleiagrimonas soli.</title>
        <authorList>
            <person name="Yang S.H."/>
            <person name="Seo H.S."/>
            <person name="Seong C.N."/>
            <person name="Kwon K.K."/>
        </authorList>
    </citation>
    <scope>NUCLEOTIDE SEQUENCE [LARGE SCALE GENOMIC DNA]</scope>
    <source>
        <strain evidence="3 4">MEBiC09124</strain>
    </source>
</reference>
<dbReference type="Proteomes" id="UP000541636">
    <property type="component" value="Unassembled WGS sequence"/>
</dbReference>
<accession>A0A846ZP84</accession>
<keyword evidence="2" id="KW-1133">Transmembrane helix</keyword>
<dbReference type="RefSeq" id="WP_168609300.1">
    <property type="nucleotide sequence ID" value="NZ_JAAZQD010000003.1"/>
</dbReference>
<proteinExistence type="predicted"/>
<organism evidence="3 4">
    <name type="scientific">Oleiagrimonas citrea</name>
    <dbReference type="NCBI Taxonomy" id="1665687"/>
    <lineage>
        <taxon>Bacteria</taxon>
        <taxon>Pseudomonadati</taxon>
        <taxon>Pseudomonadota</taxon>
        <taxon>Gammaproteobacteria</taxon>
        <taxon>Lysobacterales</taxon>
        <taxon>Rhodanobacteraceae</taxon>
        <taxon>Oleiagrimonas</taxon>
    </lineage>
</organism>
<name>A0A846ZP84_9GAMM</name>
<gene>
    <name evidence="3" type="ORF">HF690_09910</name>
</gene>
<feature type="transmembrane region" description="Helical" evidence="2">
    <location>
        <begin position="31"/>
        <end position="49"/>
    </location>
</feature>
<keyword evidence="2" id="KW-0812">Transmembrane</keyword>
<keyword evidence="2" id="KW-0472">Membrane</keyword>
<feature type="region of interest" description="Disordered" evidence="1">
    <location>
        <begin position="1"/>
        <end position="29"/>
    </location>
</feature>
<keyword evidence="4" id="KW-1185">Reference proteome</keyword>
<dbReference type="AlphaFoldDB" id="A0A846ZP84"/>
<feature type="transmembrane region" description="Helical" evidence="2">
    <location>
        <begin position="85"/>
        <end position="107"/>
    </location>
</feature>
<feature type="transmembrane region" description="Helical" evidence="2">
    <location>
        <begin position="55"/>
        <end position="73"/>
    </location>
</feature>
<sequence length="112" mass="11590">MSDIELDPPAPEPPPVPPQGEPSPPQRRGSIAAGIGLAWLIMILGHLLLMPFRAATFLPIPELLVGVAAAVFYAKGIPRTGQGLLLGLASLLAVALLLVAACFGLLFSGGFR</sequence>
<evidence type="ECO:0000313" key="4">
    <source>
        <dbReference type="Proteomes" id="UP000541636"/>
    </source>
</evidence>